<keyword evidence="2" id="KW-1185">Reference proteome</keyword>
<organism evidence="1 2">
    <name type="scientific">Bauhinia variegata</name>
    <name type="common">Purple orchid tree</name>
    <name type="synonym">Phanera variegata</name>
    <dbReference type="NCBI Taxonomy" id="167791"/>
    <lineage>
        <taxon>Eukaryota</taxon>
        <taxon>Viridiplantae</taxon>
        <taxon>Streptophyta</taxon>
        <taxon>Embryophyta</taxon>
        <taxon>Tracheophyta</taxon>
        <taxon>Spermatophyta</taxon>
        <taxon>Magnoliopsida</taxon>
        <taxon>eudicotyledons</taxon>
        <taxon>Gunneridae</taxon>
        <taxon>Pentapetalae</taxon>
        <taxon>rosids</taxon>
        <taxon>fabids</taxon>
        <taxon>Fabales</taxon>
        <taxon>Fabaceae</taxon>
        <taxon>Cercidoideae</taxon>
        <taxon>Cercideae</taxon>
        <taxon>Bauhiniinae</taxon>
        <taxon>Bauhinia</taxon>
    </lineage>
</organism>
<dbReference type="EMBL" id="CM039437">
    <property type="protein sequence ID" value="KAI4305668.1"/>
    <property type="molecule type" value="Genomic_DNA"/>
</dbReference>
<evidence type="ECO:0000313" key="2">
    <source>
        <dbReference type="Proteomes" id="UP000828941"/>
    </source>
</evidence>
<accession>A0ACB9L9A1</accession>
<gene>
    <name evidence="1" type="ORF">L6164_029020</name>
</gene>
<evidence type="ECO:0000313" key="1">
    <source>
        <dbReference type="EMBL" id="KAI4305668.1"/>
    </source>
</evidence>
<sequence length="102" mass="11820">MIGDTTADIVDKKRIPVSNVSIQHHEVSPMALHCYARAGGKTKLLGQFAVIHSTLNYHHSCEDKRRSTRDLGHFLYIRWPCSHFLSYQFFAVPFLCIFIWNK</sequence>
<protein>
    <submittedName>
        <fullName evidence="1">Uncharacterized protein</fullName>
    </submittedName>
</protein>
<name>A0ACB9L9A1_BAUVA</name>
<dbReference type="Proteomes" id="UP000828941">
    <property type="component" value="Chromosome 12"/>
</dbReference>
<reference evidence="1 2" key="1">
    <citation type="journal article" date="2022" name="DNA Res.">
        <title>Chromosomal-level genome assembly of the orchid tree Bauhinia variegata (Leguminosae; Cercidoideae) supports the allotetraploid origin hypothesis of Bauhinia.</title>
        <authorList>
            <person name="Zhong Y."/>
            <person name="Chen Y."/>
            <person name="Zheng D."/>
            <person name="Pang J."/>
            <person name="Liu Y."/>
            <person name="Luo S."/>
            <person name="Meng S."/>
            <person name="Qian L."/>
            <person name="Wei D."/>
            <person name="Dai S."/>
            <person name="Zhou R."/>
        </authorList>
    </citation>
    <scope>NUCLEOTIDE SEQUENCE [LARGE SCALE GENOMIC DNA]</scope>
    <source>
        <strain evidence="1">BV-YZ2020</strain>
    </source>
</reference>
<proteinExistence type="predicted"/>
<comment type="caution">
    <text evidence="1">The sequence shown here is derived from an EMBL/GenBank/DDBJ whole genome shotgun (WGS) entry which is preliminary data.</text>
</comment>